<comment type="caution">
    <text evidence="3">The sequence shown here is derived from an EMBL/GenBank/DDBJ whole genome shotgun (WGS) entry which is preliminary data.</text>
</comment>
<dbReference type="EMBL" id="JXLB01000011">
    <property type="protein sequence ID" value="OJG81113.1"/>
    <property type="molecule type" value="Genomic_DNA"/>
</dbReference>
<protein>
    <submittedName>
        <fullName evidence="3">Uncharacterized protein</fullName>
    </submittedName>
</protein>
<evidence type="ECO:0000313" key="4">
    <source>
        <dbReference type="Proteomes" id="UP000182152"/>
    </source>
</evidence>
<dbReference type="PANTHER" id="PTHR12526:SF630">
    <property type="entry name" value="GLYCOSYLTRANSFERASE"/>
    <property type="match status" value="1"/>
</dbReference>
<dbReference type="SUPFAM" id="SSF53756">
    <property type="entry name" value="UDP-Glycosyltransferase/glycogen phosphorylase"/>
    <property type="match status" value="1"/>
</dbReference>
<dbReference type="STRING" id="150033.RV14_GL000268"/>
<gene>
    <name evidence="3" type="ORF">RV14_GL000268</name>
</gene>
<proteinExistence type="predicted"/>
<dbReference type="Gene3D" id="3.40.50.2000">
    <property type="entry name" value="Glycogen Phosphorylase B"/>
    <property type="match status" value="2"/>
</dbReference>
<evidence type="ECO:0000259" key="1">
    <source>
        <dbReference type="Pfam" id="PF00534"/>
    </source>
</evidence>
<dbReference type="AlphaFoldDB" id="A0A1L8WJB3"/>
<dbReference type="GO" id="GO:0016757">
    <property type="term" value="F:glycosyltransferase activity"/>
    <property type="evidence" value="ECO:0007669"/>
    <property type="project" value="InterPro"/>
</dbReference>
<dbReference type="Pfam" id="PF00534">
    <property type="entry name" value="Glycos_transf_1"/>
    <property type="match status" value="1"/>
</dbReference>
<dbReference type="Pfam" id="PF13439">
    <property type="entry name" value="Glyco_transf_4"/>
    <property type="match status" value="1"/>
</dbReference>
<feature type="domain" description="Glycosyl transferase family 1" evidence="1">
    <location>
        <begin position="187"/>
        <end position="304"/>
    </location>
</feature>
<evidence type="ECO:0000313" key="3">
    <source>
        <dbReference type="EMBL" id="OJG81113.1"/>
    </source>
</evidence>
<sequence length="363" mass="41494">MDDMTKRVLHFQGRMGRGGAESFMMNMYRKIDREKIQFDFLIYDDYQDVQDYHAEIEKLGGRIFVVTNPKKNILKYLHEVNKLLKKEQFDIAHNEVYFGGGINLWLAKRNNIPIRIAHSHATEDGKGNSAVLGLLRKYLHHLLIKNATDLVAVSKEAGESLFGDQKYVIVNNGVDFTQYQFSEEEKAAKKRELGLSDKNLIIGNIGRMEEQKNQMFLLDIFEAVHQKNQQAKLLLIGNGSLKNQLLNKIDQLKLADAVLYLGEREDIPALLSIMDVFLLPSLYEGLPMVGIEAQVSGKKMVFADTISRDINLTPNTHFVSLNAPVTKWAEILLEKPYTNEQTSKLAEFDVSNTVKQMEKIYLR</sequence>
<keyword evidence="4" id="KW-1185">Reference proteome</keyword>
<reference evidence="3 4" key="1">
    <citation type="submission" date="2014-12" db="EMBL/GenBank/DDBJ databases">
        <title>Draft genome sequences of 29 type strains of Enterococci.</title>
        <authorList>
            <person name="Zhong Z."/>
            <person name="Sun Z."/>
            <person name="Liu W."/>
            <person name="Zhang W."/>
            <person name="Zhang H."/>
        </authorList>
    </citation>
    <scope>NUCLEOTIDE SEQUENCE [LARGE SCALE GENOMIC DNA]</scope>
    <source>
        <strain evidence="3 4">DSM 15687</strain>
    </source>
</reference>
<evidence type="ECO:0000259" key="2">
    <source>
        <dbReference type="Pfam" id="PF13439"/>
    </source>
</evidence>
<dbReference type="PANTHER" id="PTHR12526">
    <property type="entry name" value="GLYCOSYLTRANSFERASE"/>
    <property type="match status" value="1"/>
</dbReference>
<accession>A0A1L8WJB3</accession>
<feature type="domain" description="Glycosyltransferase subfamily 4-like N-terminal" evidence="2">
    <location>
        <begin position="18"/>
        <end position="176"/>
    </location>
</feature>
<organism evidence="3 4">
    <name type="scientific">Enterococcus ratti</name>
    <dbReference type="NCBI Taxonomy" id="150033"/>
    <lineage>
        <taxon>Bacteria</taxon>
        <taxon>Bacillati</taxon>
        <taxon>Bacillota</taxon>
        <taxon>Bacilli</taxon>
        <taxon>Lactobacillales</taxon>
        <taxon>Enterococcaceae</taxon>
        <taxon>Enterococcus</taxon>
    </lineage>
</organism>
<dbReference type="Proteomes" id="UP000182152">
    <property type="component" value="Unassembled WGS sequence"/>
</dbReference>
<dbReference type="InterPro" id="IPR028098">
    <property type="entry name" value="Glyco_trans_4-like_N"/>
</dbReference>
<name>A0A1L8WJB3_9ENTE</name>
<dbReference type="InterPro" id="IPR001296">
    <property type="entry name" value="Glyco_trans_1"/>
</dbReference>
<dbReference type="CDD" id="cd03812">
    <property type="entry name" value="GT4_CapH-like"/>
    <property type="match status" value="1"/>
</dbReference>